<dbReference type="PANTHER" id="PTHR36489">
    <property type="entry name" value="PROTEIN-COUPLED RECEPTOR GPR1, PUTATIVE-RELATED"/>
    <property type="match status" value="1"/>
</dbReference>
<gene>
    <name evidence="3" type="ORF">SEMRO_2042_G312310.1</name>
</gene>
<dbReference type="EMBL" id="CAICTM010002040">
    <property type="protein sequence ID" value="CAB9527671.1"/>
    <property type="molecule type" value="Genomic_DNA"/>
</dbReference>
<reference evidence="3" key="1">
    <citation type="submission" date="2020-06" db="EMBL/GenBank/DDBJ databases">
        <authorList>
            <consortium name="Plant Systems Biology data submission"/>
        </authorList>
    </citation>
    <scope>NUCLEOTIDE SEQUENCE</scope>
    <source>
        <strain evidence="3">D6</strain>
    </source>
</reference>
<dbReference type="Proteomes" id="UP001153069">
    <property type="component" value="Unassembled WGS sequence"/>
</dbReference>
<accession>A0A9N8EY37</accession>
<comment type="caution">
    <text evidence="3">The sequence shown here is derived from an EMBL/GenBank/DDBJ whole genome shotgun (WGS) entry which is preliminary data.</text>
</comment>
<feature type="compositionally biased region" description="Pro residues" evidence="1">
    <location>
        <begin position="797"/>
        <end position="819"/>
    </location>
</feature>
<feature type="compositionally biased region" description="Pro residues" evidence="1">
    <location>
        <begin position="769"/>
        <end position="790"/>
    </location>
</feature>
<feature type="region of interest" description="Disordered" evidence="1">
    <location>
        <begin position="321"/>
        <end position="415"/>
    </location>
</feature>
<evidence type="ECO:0000313" key="4">
    <source>
        <dbReference type="Proteomes" id="UP001153069"/>
    </source>
</evidence>
<dbReference type="PRINTS" id="PR01217">
    <property type="entry name" value="PRICHEXTENSN"/>
</dbReference>
<feature type="compositionally biased region" description="Low complexity" evidence="1">
    <location>
        <begin position="727"/>
        <end position="736"/>
    </location>
</feature>
<feature type="compositionally biased region" description="Pro residues" evidence="1">
    <location>
        <begin position="614"/>
        <end position="630"/>
    </location>
</feature>
<dbReference type="AlphaFoldDB" id="A0A9N8EY37"/>
<feature type="compositionally biased region" description="Polar residues" evidence="1">
    <location>
        <begin position="1"/>
        <end position="10"/>
    </location>
</feature>
<organism evidence="3 4">
    <name type="scientific">Seminavis robusta</name>
    <dbReference type="NCBI Taxonomy" id="568900"/>
    <lineage>
        <taxon>Eukaryota</taxon>
        <taxon>Sar</taxon>
        <taxon>Stramenopiles</taxon>
        <taxon>Ochrophyta</taxon>
        <taxon>Bacillariophyta</taxon>
        <taxon>Bacillariophyceae</taxon>
        <taxon>Bacillariophycidae</taxon>
        <taxon>Naviculales</taxon>
        <taxon>Naviculaceae</taxon>
        <taxon>Seminavis</taxon>
    </lineage>
</organism>
<feature type="compositionally biased region" description="Pro residues" evidence="1">
    <location>
        <begin position="561"/>
        <end position="571"/>
    </location>
</feature>
<feature type="transmembrane region" description="Helical" evidence="2">
    <location>
        <begin position="297"/>
        <end position="318"/>
    </location>
</feature>
<name>A0A9N8EY37_9STRA</name>
<feature type="compositionally biased region" description="Low complexity" evidence="1">
    <location>
        <begin position="402"/>
        <end position="415"/>
    </location>
</feature>
<feature type="compositionally biased region" description="Pro residues" evidence="1">
    <location>
        <begin position="696"/>
        <end position="706"/>
    </location>
</feature>
<feature type="compositionally biased region" description="Polar residues" evidence="1">
    <location>
        <begin position="544"/>
        <end position="554"/>
    </location>
</feature>
<dbReference type="PANTHER" id="PTHR36489:SF2">
    <property type="entry name" value="APPLE DOMAIN-CONTAINING PROTEIN"/>
    <property type="match status" value="1"/>
</dbReference>
<feature type="compositionally biased region" description="Low complexity" evidence="1">
    <location>
        <begin position="325"/>
        <end position="350"/>
    </location>
</feature>
<evidence type="ECO:0000313" key="3">
    <source>
        <dbReference type="EMBL" id="CAB9527671.1"/>
    </source>
</evidence>
<evidence type="ECO:0000256" key="2">
    <source>
        <dbReference type="SAM" id="Phobius"/>
    </source>
</evidence>
<feature type="region of interest" description="Disordered" evidence="1">
    <location>
        <begin position="265"/>
        <end position="287"/>
    </location>
</feature>
<feature type="compositionally biased region" description="Pro residues" evidence="1">
    <location>
        <begin position="737"/>
        <end position="750"/>
    </location>
</feature>
<keyword evidence="4" id="KW-1185">Reference proteome</keyword>
<proteinExistence type="predicted"/>
<feature type="region of interest" description="Disordered" evidence="1">
    <location>
        <begin position="1"/>
        <end position="27"/>
    </location>
</feature>
<sequence length="1018" mass="109155">MSSYMYQSSEVGPAQDTAPTTTSYPDVRLKGETQTGLLSFLSLGIVYSTDATNGTSCGTMEILWDAVAKHRANRPTSSTAILKIVLRDETFVKFVLPNQAVLQQVRRDLTDRLIHWHSQKHPSQPFLDATQPQIPAYTGAGQWGLWGDDGSEWGSGSTISSARGDACLLATSPQSSVQPVPLAVNQGVDNRFQDNRNPQYLYPLGTLARQEPESLMDPLQEKYQGPAQPVSNQFNGIKAHGNDGLAYPPPGDPNILYDSHNDLQQIQQKQKQPLHPNNKKIDRTTRKGKLSWRNRRLVLTAAVIATLVFLFVLIPVLATRKARQSPNTPSSSNPANSTGTTPGPTLAPTTISRFPPSMAPSTNTPTTRAPTNFVGPDQAFPTTAMPVTDDKSMQPSSTVAMTEEPLSLSPTTTLSTAGTLRPTILRTTKLTFLPAIQTPEPTLVALPTSLPSSFLTLAPSSYPSFVLQTTSPPTIMPTTMSPMTASPTTVIPTTVDPTTATPSGFPTPSPTRFPTIAPLMMIGTEVIANPTLPLDNLFPPTGTPQPTTANPTGVPTTIQPTPFPTPGPSPPANTQAWFLTTLPPTPWPTYPLTDPPTAIPTAQPTGAPSTEGPTNPPTPNPTPNPTPWPTRQPTGSPTEPPTNLPTRHPTNPPTNLPTGMPTSPPSLPPTDMPTPAPTEDTRALTLPPIGGGAPAPTTPPTDPPTELPTWIPTAHPTTPPSNPPTNLPTRSPTNRPTLPPTEVPTDPPTGSPNGSPSSSPSSSPSKSPTEPPTNPPTETPTNPPTAPPTEKPTSWPTIPPTRKPTPWPTVMPATVPPTASPTAQTPSRPPRVPKKKVITNGIVSNEAYVPFCRGDASTNSFTLDGTISFTFEPAYDSAMPSEAMDLHEANIALESFRFLERELGRIYDFQTLTGEAVSSQTVHSLCPACNLYENTFELDFRAVLTFNDCVEPSQVLHTLTSPGLKFKSLLYPVNQWVSPQGGHHWTHSPFAEVQVLHDGQVCSVQCNQGKRKRRKKKH</sequence>
<feature type="compositionally biased region" description="Pro residues" evidence="1">
    <location>
        <begin position="717"/>
        <end position="726"/>
    </location>
</feature>
<feature type="compositionally biased region" description="Pro residues" evidence="1">
    <location>
        <begin position="662"/>
        <end position="676"/>
    </location>
</feature>
<keyword evidence="2" id="KW-0812">Transmembrane</keyword>
<keyword evidence="2" id="KW-0472">Membrane</keyword>
<feature type="compositionally biased region" description="Low complexity" evidence="1">
    <location>
        <begin position="751"/>
        <end position="768"/>
    </location>
</feature>
<keyword evidence="2" id="KW-1133">Transmembrane helix</keyword>
<feature type="compositionally biased region" description="Pro residues" evidence="1">
    <location>
        <begin position="583"/>
        <end position="598"/>
    </location>
</feature>
<evidence type="ECO:0000256" key="1">
    <source>
        <dbReference type="SAM" id="MobiDB-lite"/>
    </source>
</evidence>
<protein>
    <submittedName>
        <fullName evidence="3">Laminin G sub domain 2</fullName>
    </submittedName>
</protein>
<feature type="region of interest" description="Disordered" evidence="1">
    <location>
        <begin position="538"/>
        <end position="834"/>
    </location>
</feature>
<feature type="compositionally biased region" description="Polar residues" evidence="1">
    <location>
        <begin position="359"/>
        <end position="370"/>
    </location>
</feature>